<dbReference type="OrthoDB" id="9780455at2"/>
<dbReference type="SUPFAM" id="SSF48317">
    <property type="entry name" value="Acid phosphatase/Vanadium-dependent haloperoxidase"/>
    <property type="match status" value="1"/>
</dbReference>
<dbReference type="InterPro" id="IPR036938">
    <property type="entry name" value="PAP2/HPO_sf"/>
</dbReference>
<dbReference type="InterPro" id="IPR052559">
    <property type="entry name" value="V-haloperoxidase"/>
</dbReference>
<dbReference type="PANTHER" id="PTHR34599:SF2">
    <property type="entry name" value="TRAF-TYPE DOMAIN-CONTAINING PROTEIN"/>
    <property type="match status" value="1"/>
</dbReference>
<evidence type="ECO:0000259" key="2">
    <source>
        <dbReference type="Pfam" id="PF01569"/>
    </source>
</evidence>
<dbReference type="Pfam" id="PF01569">
    <property type="entry name" value="PAP2"/>
    <property type="match status" value="1"/>
</dbReference>
<evidence type="ECO:0000256" key="1">
    <source>
        <dbReference type="SAM" id="SignalP"/>
    </source>
</evidence>
<dbReference type="CDD" id="cd03398">
    <property type="entry name" value="PAP2_haloperoxidase"/>
    <property type="match status" value="1"/>
</dbReference>
<protein>
    <recommendedName>
        <fullName evidence="2">Phosphatidic acid phosphatase type 2/haloperoxidase domain-containing protein</fullName>
    </recommendedName>
</protein>
<dbReference type="EMBL" id="BJYT01000039">
    <property type="protein sequence ID" value="GEO12107.1"/>
    <property type="molecule type" value="Genomic_DNA"/>
</dbReference>
<keyword evidence="4" id="KW-1185">Reference proteome</keyword>
<evidence type="ECO:0000313" key="3">
    <source>
        <dbReference type="EMBL" id="GEO12107.1"/>
    </source>
</evidence>
<feature type="domain" description="Phosphatidic acid phosphatase type 2/haloperoxidase" evidence="2">
    <location>
        <begin position="346"/>
        <end position="465"/>
    </location>
</feature>
<name>A0A512BJW8_9BACT</name>
<feature type="chain" id="PRO_5021706647" description="Phosphatidic acid phosphatase type 2/haloperoxidase domain-containing protein" evidence="1">
    <location>
        <begin position="21"/>
        <end position="477"/>
    </location>
</feature>
<gene>
    <name evidence="3" type="ORF">SAE01_46030</name>
</gene>
<dbReference type="Proteomes" id="UP000321513">
    <property type="component" value="Unassembled WGS sequence"/>
</dbReference>
<dbReference type="AlphaFoldDB" id="A0A512BJW8"/>
<dbReference type="RefSeq" id="WP_147206234.1">
    <property type="nucleotide sequence ID" value="NZ_BJYT01000039.1"/>
</dbReference>
<comment type="caution">
    <text evidence="3">The sequence shown here is derived from an EMBL/GenBank/DDBJ whole genome shotgun (WGS) entry which is preliminary data.</text>
</comment>
<sequence length="477" mass="53054">MKKPLLGFLFFIVCICYNQAGGLAQGSGRAGFVVSPNNKLFSDTGVKKSELLYKNADHKLLTEQNLLHENMHQLTNAIAVAKFSPPLAGRIYSYASIAAYEALKFQQSSGKSLVQNLKGFPLMPLPDKNKNYNYLLAATKAFFTVAKKILFARDTLIDYEDKIFSEFKKVLEKDSYESSVHFGELVGNAVLERTKIDKFTETRIMPKFLGGEKPGKWRRTPAGYLAPLEPYWGQIIPLVLDSAAEIKGPLPPPYSLEKNSAFYKAVNEVYQIGINLTDERKMIAKYWDDNPLVRDSTNSKLGGKKITPVAHWVGIAGIACRMKNLSAVETAKTYATTSLAMHDAIIACWSQKYIHNVIRPITVINEVIDTSWKSFIQTPPTPEHTSGHSSISAAAARVLTHLFGNNFAFEDTSELTYIGMKRRFSSFNSAAREVSISRVYGGIHYRTGIDAGADQGRAVGGYVIQKLLKESARRRRG</sequence>
<dbReference type="PANTHER" id="PTHR34599">
    <property type="entry name" value="PEROXIDASE-RELATED"/>
    <property type="match status" value="1"/>
</dbReference>
<reference evidence="3 4" key="1">
    <citation type="submission" date="2019-07" db="EMBL/GenBank/DDBJ databases">
        <title>Whole genome shotgun sequence of Segetibacter aerophilus NBRC 106135.</title>
        <authorList>
            <person name="Hosoyama A."/>
            <person name="Uohara A."/>
            <person name="Ohji S."/>
            <person name="Ichikawa N."/>
        </authorList>
    </citation>
    <scope>NUCLEOTIDE SEQUENCE [LARGE SCALE GENOMIC DNA]</scope>
    <source>
        <strain evidence="3 4">NBRC 106135</strain>
    </source>
</reference>
<keyword evidence="1" id="KW-0732">Signal</keyword>
<organism evidence="3 4">
    <name type="scientific">Segetibacter aerophilus</name>
    <dbReference type="NCBI Taxonomy" id="670293"/>
    <lineage>
        <taxon>Bacteria</taxon>
        <taxon>Pseudomonadati</taxon>
        <taxon>Bacteroidota</taxon>
        <taxon>Chitinophagia</taxon>
        <taxon>Chitinophagales</taxon>
        <taxon>Chitinophagaceae</taxon>
        <taxon>Segetibacter</taxon>
    </lineage>
</organism>
<dbReference type="InterPro" id="IPR000326">
    <property type="entry name" value="PAP2/HPO"/>
</dbReference>
<proteinExistence type="predicted"/>
<accession>A0A512BJW8</accession>
<evidence type="ECO:0000313" key="4">
    <source>
        <dbReference type="Proteomes" id="UP000321513"/>
    </source>
</evidence>
<feature type="signal peptide" evidence="1">
    <location>
        <begin position="1"/>
        <end position="20"/>
    </location>
</feature>
<dbReference type="Gene3D" id="1.10.606.20">
    <property type="match status" value="1"/>
</dbReference>